<reference evidence="2 3" key="1">
    <citation type="submission" date="2020-05" db="EMBL/GenBank/DDBJ databases">
        <title>Aquincola sp. isolate from soil.</title>
        <authorList>
            <person name="Han J."/>
            <person name="Kim D.-U."/>
        </authorList>
    </citation>
    <scope>NUCLEOTIDE SEQUENCE [LARGE SCALE GENOMIC DNA]</scope>
    <source>
        <strain evidence="2 3">S2</strain>
    </source>
</reference>
<proteinExistence type="predicted"/>
<evidence type="ECO:0000259" key="1">
    <source>
        <dbReference type="Pfam" id="PF13020"/>
    </source>
</evidence>
<dbReference type="InterPro" id="IPR015947">
    <property type="entry name" value="PUA-like_sf"/>
</dbReference>
<dbReference type="Proteomes" id="UP000737171">
    <property type="component" value="Unassembled WGS sequence"/>
</dbReference>
<comment type="caution">
    <text evidence="2">The sequence shown here is derived from an EMBL/GenBank/DDBJ whole genome shotgun (WGS) entry which is preliminary data.</text>
</comment>
<dbReference type="InterPro" id="IPR024975">
    <property type="entry name" value="NOV_C"/>
</dbReference>
<name>A0ABX2EEU6_9BURK</name>
<dbReference type="Pfam" id="PF13020">
    <property type="entry name" value="NOV_C"/>
    <property type="match status" value="1"/>
</dbReference>
<feature type="domain" description="Protein NO VEIN C-terminal" evidence="1">
    <location>
        <begin position="214"/>
        <end position="292"/>
    </location>
</feature>
<gene>
    <name evidence="2" type="ORF">HLB44_09100</name>
</gene>
<accession>A0ABX2EEU6</accession>
<evidence type="ECO:0000313" key="2">
    <source>
        <dbReference type="EMBL" id="NRF67137.1"/>
    </source>
</evidence>
<protein>
    <submittedName>
        <fullName evidence="2">DUF3883 domain-containing protein</fullName>
    </submittedName>
</protein>
<evidence type="ECO:0000313" key="3">
    <source>
        <dbReference type="Proteomes" id="UP000737171"/>
    </source>
</evidence>
<sequence length="335" mass="37313">MEIKSWWKREPTERYWLELTDRDDLGADLRAPETNESGEPDWHYLIIKETQPGDVVFHYHKARDAIVAVSVVAGTWRPKPITWGARGTFARAKGVQPYLRPGIVVPLAQFTLLPAPLTLDRLRSLKQWLIDLRAEVEARYGKPAYLPFEVADRPVRMLQGYGFKLPRDFVLGVPELAPFADLAGPLLRSTAVVAQEPGAEGQQYLTDGVLRAAIEQRAMRAATGHFEELGYVVVDVSRTMPYDLHATRAQEELHVEVKGTTGTGSAVFLTRNEVQHAKANPDKAVLFVLSGVEVRSEPSGVVAFGGTAALLMPWTVDDRDLDPLQFRYAVPPTHV</sequence>
<dbReference type="SUPFAM" id="SSF88697">
    <property type="entry name" value="PUA domain-like"/>
    <property type="match status" value="1"/>
</dbReference>
<keyword evidence="3" id="KW-1185">Reference proteome</keyword>
<dbReference type="EMBL" id="JABRWJ010000003">
    <property type="protein sequence ID" value="NRF67137.1"/>
    <property type="molecule type" value="Genomic_DNA"/>
</dbReference>
<organism evidence="2 3">
    <name type="scientific">Pseudaquabacterium terrae</name>
    <dbReference type="NCBI Taxonomy" id="2732868"/>
    <lineage>
        <taxon>Bacteria</taxon>
        <taxon>Pseudomonadati</taxon>
        <taxon>Pseudomonadota</taxon>
        <taxon>Betaproteobacteria</taxon>
        <taxon>Burkholderiales</taxon>
        <taxon>Sphaerotilaceae</taxon>
        <taxon>Pseudaquabacterium</taxon>
    </lineage>
</organism>
<dbReference type="RefSeq" id="WP_173122275.1">
    <property type="nucleotide sequence ID" value="NZ_JABRWJ010000003.1"/>
</dbReference>